<dbReference type="GeneID" id="108005548"/>
<reference evidence="3" key="1">
    <citation type="submission" date="2025-08" db="UniProtKB">
        <authorList>
            <consortium name="RefSeq"/>
        </authorList>
    </citation>
    <scope>IDENTIFICATION</scope>
</reference>
<feature type="region of interest" description="Disordered" evidence="1">
    <location>
        <begin position="46"/>
        <end position="83"/>
    </location>
</feature>
<sequence length="83" mass="9491">MASEEEEEYTEEETNEAMLFIQEHELPMSELGCALKYVRILHGNPSQDDKVMPASMTQNPVAEVEPPPLDWEDKEIQSVARDL</sequence>
<dbReference type="RefSeq" id="XP_016924331.3">
    <property type="nucleotide sequence ID" value="XM_017068842.4"/>
</dbReference>
<proteinExistence type="predicted"/>
<evidence type="ECO:0000313" key="3">
    <source>
        <dbReference type="RefSeq" id="XP_016924331.3"/>
    </source>
</evidence>
<gene>
    <name evidence="3" type="primary">LOC108005548</name>
</gene>
<evidence type="ECO:0000256" key="1">
    <source>
        <dbReference type="SAM" id="MobiDB-lite"/>
    </source>
</evidence>
<evidence type="ECO:0000313" key="2">
    <source>
        <dbReference type="Proteomes" id="UP001652628"/>
    </source>
</evidence>
<protein>
    <submittedName>
        <fullName evidence="3">Uncharacterized protein</fullName>
    </submittedName>
</protein>
<organism evidence="2 3">
    <name type="scientific">Drosophila suzukii</name>
    <name type="common">Spotted-wing drosophila fruit fly</name>
    <dbReference type="NCBI Taxonomy" id="28584"/>
    <lineage>
        <taxon>Eukaryota</taxon>
        <taxon>Metazoa</taxon>
        <taxon>Ecdysozoa</taxon>
        <taxon>Arthropoda</taxon>
        <taxon>Hexapoda</taxon>
        <taxon>Insecta</taxon>
        <taxon>Pterygota</taxon>
        <taxon>Neoptera</taxon>
        <taxon>Endopterygota</taxon>
        <taxon>Diptera</taxon>
        <taxon>Brachycera</taxon>
        <taxon>Muscomorpha</taxon>
        <taxon>Ephydroidea</taxon>
        <taxon>Drosophilidae</taxon>
        <taxon>Drosophila</taxon>
        <taxon>Sophophora</taxon>
    </lineage>
</organism>
<dbReference type="AlphaFoldDB" id="A0AB39YYT1"/>
<dbReference type="Proteomes" id="UP001652628">
    <property type="component" value="Chromosome 3"/>
</dbReference>
<keyword evidence="2" id="KW-1185">Reference proteome</keyword>
<name>A0AB39YYT1_DROSZ</name>
<accession>A0AB39YYT1</accession>